<evidence type="ECO:0000313" key="2">
    <source>
        <dbReference type="Proteomes" id="UP001431221"/>
    </source>
</evidence>
<gene>
    <name evidence="1" type="ORF">M0H32_21610</name>
</gene>
<dbReference type="RefSeq" id="WP_248157552.1">
    <property type="nucleotide sequence ID" value="NZ_JALNMJ010000018.1"/>
</dbReference>
<comment type="caution">
    <text evidence="1">The sequence shown here is derived from an EMBL/GenBank/DDBJ whole genome shotgun (WGS) entry which is preliminary data.</text>
</comment>
<reference evidence="1" key="1">
    <citation type="submission" date="2022-04" db="EMBL/GenBank/DDBJ databases">
        <title>Roseibium sp. CAU 1639 isolated from mud.</title>
        <authorList>
            <person name="Kim W."/>
        </authorList>
    </citation>
    <scope>NUCLEOTIDE SEQUENCE</scope>
    <source>
        <strain evidence="1">CAU 1639</strain>
    </source>
</reference>
<sequence>MHILLAILGILAAASFWMYRIHNAANAANALLSAAQDVQSAARRFGYRLRNKQHPAEGVDDPRVSATAVLVLVAKTEDGVSKTAQAAIEDQLQTVFQMRPSDAQEMYFLAKWLAGQSQNPSDMTRRLIRRTLMLGGRDTLPDLIRMVRTVGEAETGTASVDTLHVIESIKQLNA</sequence>
<evidence type="ECO:0008006" key="3">
    <source>
        <dbReference type="Google" id="ProtNLM"/>
    </source>
</evidence>
<evidence type="ECO:0000313" key="1">
    <source>
        <dbReference type="EMBL" id="MCK7614775.1"/>
    </source>
</evidence>
<dbReference type="EMBL" id="JALNMJ010000018">
    <property type="protein sequence ID" value="MCK7614775.1"/>
    <property type="molecule type" value="Genomic_DNA"/>
</dbReference>
<proteinExistence type="predicted"/>
<name>A0ABT0GZZ4_9HYPH</name>
<protein>
    <recommendedName>
        <fullName evidence="3">Tellurite resistance protein TerB</fullName>
    </recommendedName>
</protein>
<dbReference type="Proteomes" id="UP001431221">
    <property type="component" value="Unassembled WGS sequence"/>
</dbReference>
<organism evidence="1 2">
    <name type="scientific">Roseibium sediminicola</name>
    <dbReference type="NCBI Taxonomy" id="2933272"/>
    <lineage>
        <taxon>Bacteria</taxon>
        <taxon>Pseudomonadati</taxon>
        <taxon>Pseudomonadota</taxon>
        <taxon>Alphaproteobacteria</taxon>
        <taxon>Hyphomicrobiales</taxon>
        <taxon>Stappiaceae</taxon>
        <taxon>Roseibium</taxon>
    </lineage>
</organism>
<keyword evidence="2" id="KW-1185">Reference proteome</keyword>
<accession>A0ABT0GZZ4</accession>